<keyword evidence="9 12" id="KW-0030">Aminoacyl-tRNA synthetase</keyword>
<dbReference type="Pfam" id="PF00587">
    <property type="entry name" value="tRNA-synt_2b"/>
    <property type="match status" value="1"/>
</dbReference>
<comment type="domain">
    <text evidence="12">Consists of two distinct domains, a catalytic core and a N-terminal extension that is involved in tRNA binding.</text>
</comment>
<dbReference type="EC" id="6.1.1.11" evidence="12"/>
<dbReference type="InterPro" id="IPR002314">
    <property type="entry name" value="aa-tRNA-synt_IIb"/>
</dbReference>
<dbReference type="PANTHER" id="PTHR43697:SF1">
    <property type="entry name" value="SERINE--TRNA LIGASE"/>
    <property type="match status" value="1"/>
</dbReference>
<dbReference type="InterPro" id="IPR010978">
    <property type="entry name" value="tRNA-bd_arm"/>
</dbReference>
<proteinExistence type="inferred from homology"/>
<comment type="function">
    <text evidence="12">Catalyzes the attachment of serine to tRNA(Ser). Is also able to aminoacylate tRNA(Sec) with serine, to form the misacylated tRNA L-seryl-tRNA(Sec), which will be further converted into selenocysteinyl-tRNA(Sec).</text>
</comment>
<dbReference type="AlphaFoldDB" id="A0A2M7BYM2"/>
<feature type="binding site" evidence="12">
    <location>
        <position position="381"/>
    </location>
    <ligand>
        <name>L-serine</name>
        <dbReference type="ChEBI" id="CHEBI:33384"/>
    </ligand>
</feature>
<dbReference type="InterPro" id="IPR042103">
    <property type="entry name" value="SerRS_1_N_sf"/>
</dbReference>
<evidence type="ECO:0000256" key="5">
    <source>
        <dbReference type="ARBA" id="ARBA00022598"/>
    </source>
</evidence>
<evidence type="ECO:0000256" key="1">
    <source>
        <dbReference type="ARBA" id="ARBA00004496"/>
    </source>
</evidence>
<evidence type="ECO:0000256" key="13">
    <source>
        <dbReference type="PIRSR" id="PIRSR001529-1"/>
    </source>
</evidence>
<evidence type="ECO:0000256" key="8">
    <source>
        <dbReference type="ARBA" id="ARBA00022917"/>
    </source>
</evidence>
<evidence type="ECO:0000313" key="16">
    <source>
        <dbReference type="EMBL" id="PIV12758.1"/>
    </source>
</evidence>
<feature type="site" description="Important for serine binding" evidence="13">
    <location>
        <position position="381"/>
    </location>
</feature>
<dbReference type="InterPro" id="IPR002317">
    <property type="entry name" value="Ser-tRNA-ligase_type_1"/>
</dbReference>
<dbReference type="UniPathway" id="UPA00906">
    <property type="reaction ID" value="UER00895"/>
</dbReference>
<dbReference type="GO" id="GO:0005737">
    <property type="term" value="C:cytoplasm"/>
    <property type="evidence" value="ECO:0007669"/>
    <property type="project" value="UniProtKB-SubCell"/>
</dbReference>
<feature type="binding site" evidence="12">
    <location>
        <position position="275"/>
    </location>
    <ligand>
        <name>ATP</name>
        <dbReference type="ChEBI" id="CHEBI:30616"/>
    </ligand>
</feature>
<dbReference type="InterPro" id="IPR045864">
    <property type="entry name" value="aa-tRNA-synth_II/BPL/LPL"/>
</dbReference>
<dbReference type="CDD" id="cd00770">
    <property type="entry name" value="SerRS_core"/>
    <property type="match status" value="1"/>
</dbReference>
<dbReference type="NCBIfam" id="TIGR00414">
    <property type="entry name" value="serS"/>
    <property type="match status" value="1"/>
</dbReference>
<comment type="similarity">
    <text evidence="3 12">Belongs to the class-II aminoacyl-tRNA synthetase family. Type-1 seryl-tRNA synthetase subfamily.</text>
</comment>
<comment type="pathway">
    <text evidence="2 12">Aminoacyl-tRNA biosynthesis; selenocysteinyl-tRNA(Sec) biosynthesis; L-seryl-tRNA(Sec) from L-serine and tRNA(Sec): step 1/1.</text>
</comment>
<dbReference type="PROSITE" id="PS50862">
    <property type="entry name" value="AA_TRNA_LIGASE_II"/>
    <property type="match status" value="1"/>
</dbReference>
<dbReference type="GO" id="GO:0006434">
    <property type="term" value="P:seryl-tRNA aminoacylation"/>
    <property type="evidence" value="ECO:0007669"/>
    <property type="project" value="UniProtKB-UniRule"/>
</dbReference>
<evidence type="ECO:0000256" key="2">
    <source>
        <dbReference type="ARBA" id="ARBA00005045"/>
    </source>
</evidence>
<dbReference type="Proteomes" id="UP000230324">
    <property type="component" value="Unassembled WGS sequence"/>
</dbReference>
<comment type="subcellular location">
    <subcellularLocation>
        <location evidence="1 12">Cytoplasm</location>
    </subcellularLocation>
</comment>
<dbReference type="PRINTS" id="PR00981">
    <property type="entry name" value="TRNASYNTHSER"/>
</dbReference>
<feature type="binding site" evidence="14">
    <location>
        <begin position="275"/>
        <end position="278"/>
    </location>
    <ligand>
        <name>ATP</name>
        <dbReference type="ChEBI" id="CHEBI:30616"/>
    </ligand>
</feature>
<accession>A0A2M7BYM2</accession>
<evidence type="ECO:0000256" key="14">
    <source>
        <dbReference type="PIRSR" id="PIRSR001529-2"/>
    </source>
</evidence>
<keyword evidence="8 12" id="KW-0648">Protein biosynthesis</keyword>
<keyword evidence="6 12" id="KW-0547">Nucleotide-binding</keyword>
<dbReference type="Gene3D" id="3.30.930.10">
    <property type="entry name" value="Bira Bifunctional Protein, Domain 2"/>
    <property type="match status" value="1"/>
</dbReference>
<feature type="binding site" evidence="12 14">
    <location>
        <begin position="259"/>
        <end position="261"/>
    </location>
    <ligand>
        <name>ATP</name>
        <dbReference type="ChEBI" id="CHEBI:30616"/>
    </ligand>
</feature>
<comment type="caution">
    <text evidence="16">The sequence shown here is derived from an EMBL/GenBank/DDBJ whole genome shotgun (WGS) entry which is preliminary data.</text>
</comment>
<evidence type="ECO:0000259" key="15">
    <source>
        <dbReference type="PROSITE" id="PS50862"/>
    </source>
</evidence>
<dbReference type="GO" id="GO:0005524">
    <property type="term" value="F:ATP binding"/>
    <property type="evidence" value="ECO:0007669"/>
    <property type="project" value="UniProtKB-UniRule"/>
</dbReference>
<evidence type="ECO:0000313" key="17">
    <source>
        <dbReference type="Proteomes" id="UP000230324"/>
    </source>
</evidence>
<sequence>MLDIKFIRENPEKVKEGCRKKQAKVDIDRLLELDEKRKTMLQTIEKLKAEQNIISTESAVTEEEDKKSKLIIAGQENKEKIKRLEPELKNIEKEFQELLARIPNLPQDDVPEGKDEKDNVVLRKWGKKPKFTFKPKDYLELAENLDIIDVKRAAKVSGTRFGYLKNEAVLLEWALINLAFDTLIDEGFIPIVPPVMIKPEMARGMGYLEQLGEEAYYWEKDKLYLVGTAEQSIGTMHSEELFSQAELPKRYVGFSTCFRREAGSYGKDTRGIFRVHQFDKVEMFSFCQPKESKKEHQFFLDLEEKLIQKLKIPYQVVQVCTGDLSFPSAVTYDIESWFPSENRYRETHSTSNCSDFQTRRLNIRYKTERGQLNFVHTLNGTAFAIGRTLIAIIENYQTKDGKIEVPKVLQKYLPFKEIPWRKRKFQLKS</sequence>
<evidence type="ECO:0000256" key="3">
    <source>
        <dbReference type="ARBA" id="ARBA00010728"/>
    </source>
</evidence>
<keyword evidence="5 12" id="KW-0436">Ligase</keyword>
<feature type="binding site" evidence="12 13">
    <location>
        <position position="282"/>
    </location>
    <ligand>
        <name>L-serine</name>
        <dbReference type="ChEBI" id="CHEBI:33384"/>
    </ligand>
</feature>
<evidence type="ECO:0000256" key="6">
    <source>
        <dbReference type="ARBA" id="ARBA00022741"/>
    </source>
</evidence>
<evidence type="ECO:0000256" key="7">
    <source>
        <dbReference type="ARBA" id="ARBA00022840"/>
    </source>
</evidence>
<organism evidence="16 17">
    <name type="scientific">Candidatus Nealsonbacteria bacterium CG03_land_8_20_14_0_80_36_12</name>
    <dbReference type="NCBI Taxonomy" id="1974701"/>
    <lineage>
        <taxon>Bacteria</taxon>
        <taxon>Candidatus Nealsoniibacteriota</taxon>
    </lineage>
</organism>
<comment type="catalytic activity">
    <reaction evidence="11 12">
        <text>tRNA(Ser) + L-serine + ATP = L-seryl-tRNA(Ser) + AMP + diphosphate + H(+)</text>
        <dbReference type="Rhea" id="RHEA:12292"/>
        <dbReference type="Rhea" id="RHEA-COMP:9669"/>
        <dbReference type="Rhea" id="RHEA-COMP:9703"/>
        <dbReference type="ChEBI" id="CHEBI:15378"/>
        <dbReference type="ChEBI" id="CHEBI:30616"/>
        <dbReference type="ChEBI" id="CHEBI:33019"/>
        <dbReference type="ChEBI" id="CHEBI:33384"/>
        <dbReference type="ChEBI" id="CHEBI:78442"/>
        <dbReference type="ChEBI" id="CHEBI:78533"/>
        <dbReference type="ChEBI" id="CHEBI:456215"/>
        <dbReference type="EC" id="6.1.1.11"/>
    </reaction>
</comment>
<feature type="binding site" evidence="13">
    <location>
        <position position="228"/>
    </location>
    <ligand>
        <name>L-serine</name>
        <dbReference type="ChEBI" id="CHEBI:33384"/>
    </ligand>
</feature>
<keyword evidence="7 12" id="KW-0067">ATP-binding</keyword>
<feature type="binding site" evidence="13">
    <location>
        <position position="259"/>
    </location>
    <ligand>
        <name>L-serine</name>
        <dbReference type="ChEBI" id="CHEBI:33384"/>
    </ligand>
</feature>
<name>A0A2M7BYM2_9BACT</name>
<dbReference type="EMBL" id="PEUV01000017">
    <property type="protein sequence ID" value="PIV12758.1"/>
    <property type="molecule type" value="Genomic_DNA"/>
</dbReference>
<reference evidence="17" key="1">
    <citation type="submission" date="2017-09" db="EMBL/GenBank/DDBJ databases">
        <title>Depth-based differentiation of microbial function through sediment-hosted aquifers and enrichment of novel symbionts in the deep terrestrial subsurface.</title>
        <authorList>
            <person name="Probst A.J."/>
            <person name="Ladd B."/>
            <person name="Jarett J.K."/>
            <person name="Geller-Mcgrath D.E."/>
            <person name="Sieber C.M.K."/>
            <person name="Emerson J.B."/>
            <person name="Anantharaman K."/>
            <person name="Thomas B.C."/>
            <person name="Malmstrom R."/>
            <person name="Stieglmeier M."/>
            <person name="Klingl A."/>
            <person name="Woyke T."/>
            <person name="Ryan C.M."/>
            <person name="Banfield J.F."/>
        </authorList>
    </citation>
    <scope>NUCLEOTIDE SEQUENCE [LARGE SCALE GENOMIC DNA]</scope>
</reference>
<feature type="domain" description="Aminoacyl-transfer RNA synthetases class-II family profile" evidence="15">
    <location>
        <begin position="181"/>
        <end position="406"/>
    </location>
</feature>
<keyword evidence="4 12" id="KW-0963">Cytoplasm</keyword>
<comment type="catalytic activity">
    <reaction evidence="10 12">
        <text>tRNA(Sec) + L-serine + ATP = L-seryl-tRNA(Sec) + AMP + diphosphate + H(+)</text>
        <dbReference type="Rhea" id="RHEA:42580"/>
        <dbReference type="Rhea" id="RHEA-COMP:9742"/>
        <dbReference type="Rhea" id="RHEA-COMP:10128"/>
        <dbReference type="ChEBI" id="CHEBI:15378"/>
        <dbReference type="ChEBI" id="CHEBI:30616"/>
        <dbReference type="ChEBI" id="CHEBI:33019"/>
        <dbReference type="ChEBI" id="CHEBI:33384"/>
        <dbReference type="ChEBI" id="CHEBI:78442"/>
        <dbReference type="ChEBI" id="CHEBI:78533"/>
        <dbReference type="ChEBI" id="CHEBI:456215"/>
        <dbReference type="EC" id="6.1.1.11"/>
    </reaction>
</comment>
<dbReference type="GO" id="GO:0016260">
    <property type="term" value="P:selenocysteine biosynthetic process"/>
    <property type="evidence" value="ECO:0007669"/>
    <property type="project" value="UniProtKB-UniRule"/>
</dbReference>
<dbReference type="InterPro" id="IPR006195">
    <property type="entry name" value="aa-tRNA-synth_II"/>
</dbReference>
<dbReference type="InterPro" id="IPR033729">
    <property type="entry name" value="SerRS_core"/>
</dbReference>
<dbReference type="PIRSF" id="PIRSF001529">
    <property type="entry name" value="Ser-tRNA-synth_IIa"/>
    <property type="match status" value="1"/>
</dbReference>
<comment type="subunit">
    <text evidence="12">Homodimer. The tRNA molecule binds across the dimer.</text>
</comment>
<feature type="binding site" evidence="13">
    <location>
        <position position="379"/>
    </location>
    <ligand>
        <name>L-serine</name>
        <dbReference type="ChEBI" id="CHEBI:33384"/>
    </ligand>
</feature>
<evidence type="ECO:0000256" key="10">
    <source>
        <dbReference type="ARBA" id="ARBA00047929"/>
    </source>
</evidence>
<protein>
    <recommendedName>
        <fullName evidence="12">Serine--tRNA ligase</fullName>
        <ecNumber evidence="12">6.1.1.11</ecNumber>
    </recommendedName>
    <alternativeName>
        <fullName evidence="12">Seryl-tRNA synthetase</fullName>
        <shortName evidence="12">SerRS</shortName>
    </alternativeName>
    <alternativeName>
        <fullName evidence="12">Seryl-tRNA(Ser/Sec) synthetase</fullName>
    </alternativeName>
</protein>
<evidence type="ECO:0000256" key="12">
    <source>
        <dbReference type="HAMAP-Rule" id="MF_00176"/>
    </source>
</evidence>
<dbReference type="SUPFAM" id="SSF55681">
    <property type="entry name" value="Class II aaRS and biotin synthetases"/>
    <property type="match status" value="1"/>
</dbReference>
<dbReference type="HAMAP" id="MF_00176">
    <property type="entry name" value="Ser_tRNA_synth_type1"/>
    <property type="match status" value="1"/>
</dbReference>
<dbReference type="Gene3D" id="1.10.287.40">
    <property type="entry name" value="Serine-tRNA synthetase, tRNA binding domain"/>
    <property type="match status" value="1"/>
</dbReference>
<evidence type="ECO:0000256" key="11">
    <source>
        <dbReference type="ARBA" id="ARBA00048823"/>
    </source>
</evidence>
<dbReference type="SUPFAM" id="SSF46589">
    <property type="entry name" value="tRNA-binding arm"/>
    <property type="match status" value="1"/>
</dbReference>
<dbReference type="Pfam" id="PF02403">
    <property type="entry name" value="Seryl_tRNA_N"/>
    <property type="match status" value="1"/>
</dbReference>
<dbReference type="PANTHER" id="PTHR43697">
    <property type="entry name" value="SERYL-TRNA SYNTHETASE"/>
    <property type="match status" value="1"/>
</dbReference>
<feature type="binding site" evidence="12">
    <location>
        <begin position="228"/>
        <end position="230"/>
    </location>
    <ligand>
        <name>L-serine</name>
        <dbReference type="ChEBI" id="CHEBI:33384"/>
    </ligand>
</feature>
<evidence type="ECO:0000256" key="4">
    <source>
        <dbReference type="ARBA" id="ARBA00022490"/>
    </source>
</evidence>
<gene>
    <name evidence="12" type="primary">serS</name>
    <name evidence="16" type="ORF">COS47_00840</name>
</gene>
<evidence type="ECO:0000256" key="9">
    <source>
        <dbReference type="ARBA" id="ARBA00023146"/>
    </source>
</evidence>
<feature type="binding site" evidence="12 14">
    <location>
        <begin position="346"/>
        <end position="349"/>
    </location>
    <ligand>
        <name>ATP</name>
        <dbReference type="ChEBI" id="CHEBI:30616"/>
    </ligand>
</feature>
<dbReference type="GO" id="GO:0004828">
    <property type="term" value="F:serine-tRNA ligase activity"/>
    <property type="evidence" value="ECO:0007669"/>
    <property type="project" value="UniProtKB-UniRule"/>
</dbReference>
<dbReference type="InterPro" id="IPR015866">
    <property type="entry name" value="Ser-tRNA-synth_1_N"/>
</dbReference>